<dbReference type="InterPro" id="IPR039433">
    <property type="entry name" value="Mff-like_dom"/>
</dbReference>
<accession>A0A9Q9XKK3</accession>
<feature type="transmembrane region" description="Helical" evidence="9">
    <location>
        <begin position="199"/>
        <end position="217"/>
    </location>
</feature>
<protein>
    <recommendedName>
        <fullName evidence="9">Mitochondrial fission factor</fullName>
    </recommendedName>
</protein>
<dbReference type="PANTHER" id="PTHR16501">
    <property type="entry name" value="TRANSPORT AND GOLGI ORGANIZATION PROTEIN 11"/>
    <property type="match status" value="1"/>
</dbReference>
<evidence type="ECO:0000259" key="11">
    <source>
        <dbReference type="Pfam" id="PF05644"/>
    </source>
</evidence>
<comment type="subcellular location">
    <subcellularLocation>
        <location evidence="9">Mitochondrion outer membrane</location>
        <topology evidence="9">Single-pass type IV membrane protein</topology>
    </subcellularLocation>
    <subcellularLocation>
        <location evidence="9">Peroxisome</location>
    </subcellularLocation>
</comment>
<organism evidence="12">
    <name type="scientific">Cyprinus carpio</name>
    <name type="common">Common carp</name>
    <dbReference type="NCBI Taxonomy" id="7962"/>
    <lineage>
        <taxon>Eukaryota</taxon>
        <taxon>Metazoa</taxon>
        <taxon>Chordata</taxon>
        <taxon>Craniata</taxon>
        <taxon>Vertebrata</taxon>
        <taxon>Euteleostomi</taxon>
        <taxon>Actinopterygii</taxon>
        <taxon>Neopterygii</taxon>
        <taxon>Teleostei</taxon>
        <taxon>Ostariophysi</taxon>
        <taxon>Cypriniformes</taxon>
        <taxon>Cyprinidae</taxon>
        <taxon>Cyprininae</taxon>
        <taxon>Cyprinus</taxon>
    </lineage>
</organism>
<keyword evidence="5" id="KW-0175">Coiled coil</keyword>
<evidence type="ECO:0000313" key="12">
    <source>
        <dbReference type="RefSeq" id="XP_042603481.1"/>
    </source>
</evidence>
<keyword evidence="4 9" id="KW-1133">Transmembrane helix</keyword>
<keyword evidence="2 9" id="KW-0812">Transmembrane</keyword>
<evidence type="ECO:0000256" key="7">
    <source>
        <dbReference type="ARBA" id="ARBA00023136"/>
    </source>
</evidence>
<dbReference type="PANTHER" id="PTHR16501:SF16">
    <property type="entry name" value="MITOCHONDRIAL FISSION FACTOR"/>
    <property type="match status" value="1"/>
</dbReference>
<evidence type="ECO:0000256" key="10">
    <source>
        <dbReference type="SAM" id="MobiDB-lite"/>
    </source>
</evidence>
<gene>
    <name evidence="12" type="primary">LOC109086745</name>
</gene>
<evidence type="ECO:0000256" key="5">
    <source>
        <dbReference type="ARBA" id="ARBA00023054"/>
    </source>
</evidence>
<dbReference type="InterPro" id="IPR008518">
    <property type="entry name" value="Mff/Tango-11"/>
</dbReference>
<evidence type="ECO:0000256" key="9">
    <source>
        <dbReference type="RuleBase" id="RU368040"/>
    </source>
</evidence>
<dbReference type="Pfam" id="PF05644">
    <property type="entry name" value="Miff"/>
    <property type="match status" value="2"/>
</dbReference>
<name>A0A9Q9XKK3_CYPCA</name>
<keyword evidence="3 9" id="KW-1000">Mitochondrion outer membrane</keyword>
<dbReference type="Proteomes" id="UP001155660">
    <property type="component" value="Chromosome B21"/>
</dbReference>
<proteinExistence type="inferred from homology"/>
<comment type="similarity">
    <text evidence="1 9">Belongs to the Tango11 family.</text>
</comment>
<feature type="region of interest" description="Disordered" evidence="10">
    <location>
        <begin position="120"/>
        <end position="153"/>
    </location>
</feature>
<dbReference type="GeneID" id="109086745"/>
<dbReference type="GO" id="GO:0090314">
    <property type="term" value="P:positive regulation of protein targeting to membrane"/>
    <property type="evidence" value="ECO:0007669"/>
    <property type="project" value="UniProtKB-UniRule"/>
</dbReference>
<feature type="compositionally biased region" description="Polar residues" evidence="10">
    <location>
        <begin position="139"/>
        <end position="153"/>
    </location>
</feature>
<feature type="domain" description="Mff-like" evidence="11">
    <location>
        <begin position="31"/>
        <end position="80"/>
    </location>
</feature>
<dbReference type="RefSeq" id="XP_042603481.1">
    <property type="nucleotide sequence ID" value="XM_042747547.1"/>
</dbReference>
<evidence type="ECO:0000256" key="3">
    <source>
        <dbReference type="ARBA" id="ARBA00022787"/>
    </source>
</evidence>
<keyword evidence="7 9" id="KW-0472">Membrane</keyword>
<evidence type="ECO:0000256" key="6">
    <source>
        <dbReference type="ARBA" id="ARBA00023128"/>
    </source>
</evidence>
<evidence type="ECO:0000256" key="1">
    <source>
        <dbReference type="ARBA" id="ARBA00009806"/>
    </source>
</evidence>
<dbReference type="GO" id="GO:0000266">
    <property type="term" value="P:mitochondrial fission"/>
    <property type="evidence" value="ECO:0007669"/>
    <property type="project" value="UniProtKB-UniRule"/>
</dbReference>
<dbReference type="AlphaFoldDB" id="A0A9Q9XKK3"/>
<comment type="function">
    <text evidence="9">Plays a role in mitochondrial and peroxisomal fission. Promotes the recruitment and association of the fission mediator dynamin-related protein 1 (DNM1L) to the mitochondrial surface.</text>
</comment>
<dbReference type="GO" id="GO:0005741">
    <property type="term" value="C:mitochondrial outer membrane"/>
    <property type="evidence" value="ECO:0007669"/>
    <property type="project" value="UniProtKB-SubCell"/>
</dbReference>
<keyword evidence="6 9" id="KW-0496">Mitochondrion</keyword>
<reference evidence="12" key="1">
    <citation type="submission" date="2025-08" db="UniProtKB">
        <authorList>
            <consortium name="RefSeq"/>
        </authorList>
    </citation>
    <scope>IDENTIFICATION</scope>
    <source>
        <tissue evidence="12">Muscle</tissue>
    </source>
</reference>
<evidence type="ECO:0000256" key="2">
    <source>
        <dbReference type="ARBA" id="ARBA00022692"/>
    </source>
</evidence>
<evidence type="ECO:0000256" key="4">
    <source>
        <dbReference type="ARBA" id="ARBA00022989"/>
    </source>
</evidence>
<dbReference type="GO" id="GO:0090141">
    <property type="term" value="P:positive regulation of mitochondrial fission"/>
    <property type="evidence" value="ECO:0007669"/>
    <property type="project" value="UniProtKB-UniRule"/>
</dbReference>
<sequence>MTNLAPRAVINRLVMASPGYFGDGPPIRERDPYFTEVISQRMRVPERLRFGPAPHAHSPADQRHEELPSAYSMHIPDRLALTDAPDLSPRPLFTKHTSSVWDLQHGSWDREAFMREPVQSPLRRSYSDQAFGRTPPGTPTHSRQTLHSQSPASQEFWLSPEEDPGTAVEFMVLRRQVLKMSRRIAGLERQNAEHRQTELLLFSLLLSACLINGWLWMRR</sequence>
<keyword evidence="8 9" id="KW-0576">Peroxisome</keyword>
<feature type="domain" description="Mff-like" evidence="11">
    <location>
        <begin position="163"/>
        <end position="219"/>
    </location>
</feature>
<evidence type="ECO:0000256" key="8">
    <source>
        <dbReference type="ARBA" id="ARBA00023140"/>
    </source>
</evidence>
<dbReference type="GO" id="GO:0005777">
    <property type="term" value="C:peroxisome"/>
    <property type="evidence" value="ECO:0007669"/>
    <property type="project" value="UniProtKB-SubCell"/>
</dbReference>
<dbReference type="GO" id="GO:0006626">
    <property type="term" value="P:protein targeting to mitochondrion"/>
    <property type="evidence" value="ECO:0007669"/>
    <property type="project" value="TreeGrafter"/>
</dbReference>